<dbReference type="EMBL" id="SJPG01000001">
    <property type="protein sequence ID" value="TWT63560.1"/>
    <property type="molecule type" value="Genomic_DNA"/>
</dbReference>
<dbReference type="InterPro" id="IPR036388">
    <property type="entry name" value="WH-like_DNA-bd_sf"/>
</dbReference>
<dbReference type="InterPro" id="IPR008920">
    <property type="entry name" value="TF_FadR/GntR_C"/>
</dbReference>
<evidence type="ECO:0000313" key="5">
    <source>
        <dbReference type="EMBL" id="TWT63560.1"/>
    </source>
</evidence>
<keyword evidence="1" id="KW-0805">Transcription regulation</keyword>
<dbReference type="Pfam" id="PF07729">
    <property type="entry name" value="FCD"/>
    <property type="match status" value="1"/>
</dbReference>
<dbReference type="InterPro" id="IPR036390">
    <property type="entry name" value="WH_DNA-bd_sf"/>
</dbReference>
<gene>
    <name evidence="5" type="primary">ydfH_2</name>
    <name evidence="5" type="ORF">Pan54_43130</name>
</gene>
<proteinExistence type="predicted"/>
<keyword evidence="3" id="KW-0804">Transcription</keyword>
<dbReference type="Pfam" id="PF00392">
    <property type="entry name" value="GntR"/>
    <property type="match status" value="1"/>
</dbReference>
<evidence type="ECO:0000256" key="3">
    <source>
        <dbReference type="ARBA" id="ARBA00023163"/>
    </source>
</evidence>
<dbReference type="PANTHER" id="PTHR43537">
    <property type="entry name" value="TRANSCRIPTIONAL REGULATOR, GNTR FAMILY"/>
    <property type="match status" value="1"/>
</dbReference>
<dbReference type="SMART" id="SM00345">
    <property type="entry name" value="HTH_GNTR"/>
    <property type="match status" value="1"/>
</dbReference>
<dbReference type="SUPFAM" id="SSF48008">
    <property type="entry name" value="GntR ligand-binding domain-like"/>
    <property type="match status" value="1"/>
</dbReference>
<dbReference type="RefSeq" id="WP_146505288.1">
    <property type="nucleotide sequence ID" value="NZ_SJPG01000001.1"/>
</dbReference>
<accession>A0A5C5XKU5</accession>
<name>A0A5C5XKU5_9PLAN</name>
<feature type="domain" description="HTH gntR-type" evidence="4">
    <location>
        <begin position="3"/>
        <end position="70"/>
    </location>
</feature>
<evidence type="ECO:0000313" key="6">
    <source>
        <dbReference type="Proteomes" id="UP000316095"/>
    </source>
</evidence>
<reference evidence="5 6" key="1">
    <citation type="submission" date="2019-02" db="EMBL/GenBank/DDBJ databases">
        <title>Deep-cultivation of Planctomycetes and their phenomic and genomic characterization uncovers novel biology.</title>
        <authorList>
            <person name="Wiegand S."/>
            <person name="Jogler M."/>
            <person name="Boedeker C."/>
            <person name="Pinto D."/>
            <person name="Vollmers J."/>
            <person name="Rivas-Marin E."/>
            <person name="Kohn T."/>
            <person name="Peeters S.H."/>
            <person name="Heuer A."/>
            <person name="Rast P."/>
            <person name="Oberbeckmann S."/>
            <person name="Bunk B."/>
            <person name="Jeske O."/>
            <person name="Meyerdierks A."/>
            <person name="Storesund J.E."/>
            <person name="Kallscheuer N."/>
            <person name="Luecker S."/>
            <person name="Lage O.M."/>
            <person name="Pohl T."/>
            <person name="Merkel B.J."/>
            <person name="Hornburger P."/>
            <person name="Mueller R.-W."/>
            <person name="Bruemmer F."/>
            <person name="Labrenz M."/>
            <person name="Spormann A.M."/>
            <person name="Op Den Camp H."/>
            <person name="Overmann J."/>
            <person name="Amann R."/>
            <person name="Jetten M.S.M."/>
            <person name="Mascher T."/>
            <person name="Medema M.H."/>
            <person name="Devos D.P."/>
            <person name="Kaster A.-K."/>
            <person name="Ovreas L."/>
            <person name="Rohde M."/>
            <person name="Galperin M.Y."/>
            <person name="Jogler C."/>
        </authorList>
    </citation>
    <scope>NUCLEOTIDE SEQUENCE [LARGE SCALE GENOMIC DNA]</scope>
    <source>
        <strain evidence="5 6">Pan54</strain>
    </source>
</reference>
<dbReference type="InterPro" id="IPR000524">
    <property type="entry name" value="Tscrpt_reg_HTH_GntR"/>
</dbReference>
<dbReference type="GO" id="GO:0003677">
    <property type="term" value="F:DNA binding"/>
    <property type="evidence" value="ECO:0007669"/>
    <property type="project" value="UniProtKB-KW"/>
</dbReference>
<dbReference type="InterPro" id="IPR011711">
    <property type="entry name" value="GntR_C"/>
</dbReference>
<dbReference type="PROSITE" id="PS50949">
    <property type="entry name" value="HTH_GNTR"/>
    <property type="match status" value="1"/>
</dbReference>
<dbReference type="AlphaFoldDB" id="A0A5C5XKU5"/>
<dbReference type="Gene3D" id="1.10.10.10">
    <property type="entry name" value="Winged helix-like DNA-binding domain superfamily/Winged helix DNA-binding domain"/>
    <property type="match status" value="1"/>
</dbReference>
<comment type="caution">
    <text evidence="5">The sequence shown here is derived from an EMBL/GenBank/DDBJ whole genome shotgun (WGS) entry which is preliminary data.</text>
</comment>
<keyword evidence="6" id="KW-1185">Reference proteome</keyword>
<sequence length="232" mass="26483">MSTTHSRRAYDHLKSKLISGELAPGSRILYGPVGKELGISATPVREAIGMLVNEGFVDLVPQLGAVVRKIEREELIELYEMREALEPYVAEKAAERMSENHLQFLQQHYLAMQEITQQVLTGEVDAEDMKTIKSFEEHDLAFHKTILDSCGNEIMIRTVENSHVLTRIFSTNRHRYDAELMHATCEDHERILKALLQGDAIAAQVAMRQHIRKGLEVTLHFTANPADRRWRL</sequence>
<dbReference type="SUPFAM" id="SSF46785">
    <property type="entry name" value="Winged helix' DNA-binding domain"/>
    <property type="match status" value="1"/>
</dbReference>
<evidence type="ECO:0000256" key="2">
    <source>
        <dbReference type="ARBA" id="ARBA00023125"/>
    </source>
</evidence>
<keyword evidence="2" id="KW-0238">DNA-binding</keyword>
<evidence type="ECO:0000256" key="1">
    <source>
        <dbReference type="ARBA" id="ARBA00023015"/>
    </source>
</evidence>
<evidence type="ECO:0000259" key="4">
    <source>
        <dbReference type="PROSITE" id="PS50949"/>
    </source>
</evidence>
<dbReference type="Gene3D" id="1.20.120.530">
    <property type="entry name" value="GntR ligand-binding domain-like"/>
    <property type="match status" value="1"/>
</dbReference>
<dbReference type="GO" id="GO:0003700">
    <property type="term" value="F:DNA-binding transcription factor activity"/>
    <property type="evidence" value="ECO:0007669"/>
    <property type="project" value="InterPro"/>
</dbReference>
<protein>
    <submittedName>
        <fullName evidence="5">Putative HTH-type transcriptional regulator YdfH</fullName>
    </submittedName>
</protein>
<dbReference type="SMART" id="SM00895">
    <property type="entry name" value="FCD"/>
    <property type="match status" value="1"/>
</dbReference>
<organism evidence="5 6">
    <name type="scientific">Rubinisphaera italica</name>
    <dbReference type="NCBI Taxonomy" id="2527969"/>
    <lineage>
        <taxon>Bacteria</taxon>
        <taxon>Pseudomonadati</taxon>
        <taxon>Planctomycetota</taxon>
        <taxon>Planctomycetia</taxon>
        <taxon>Planctomycetales</taxon>
        <taxon>Planctomycetaceae</taxon>
        <taxon>Rubinisphaera</taxon>
    </lineage>
</organism>
<dbReference type="OrthoDB" id="114741at2"/>
<dbReference type="PANTHER" id="PTHR43537:SF24">
    <property type="entry name" value="GLUCONATE OPERON TRANSCRIPTIONAL REPRESSOR"/>
    <property type="match status" value="1"/>
</dbReference>
<dbReference type="Proteomes" id="UP000316095">
    <property type="component" value="Unassembled WGS sequence"/>
</dbReference>